<evidence type="ECO:0000259" key="1">
    <source>
        <dbReference type="Pfam" id="PF11563"/>
    </source>
</evidence>
<evidence type="ECO:0000313" key="3">
    <source>
        <dbReference type="Proteomes" id="UP000248544"/>
    </source>
</evidence>
<dbReference type="EMBL" id="POUA01000057">
    <property type="protein sequence ID" value="PZG50602.1"/>
    <property type="molecule type" value="Genomic_DNA"/>
</dbReference>
<dbReference type="Gene3D" id="1.10.490.10">
    <property type="entry name" value="Globins"/>
    <property type="match status" value="1"/>
</dbReference>
<dbReference type="InterPro" id="IPR012292">
    <property type="entry name" value="Globin/Proto"/>
</dbReference>
<gene>
    <name evidence="2" type="ORF">C1I98_10235</name>
</gene>
<proteinExistence type="predicted"/>
<accession>A0A2W2GRU7</accession>
<name>A0A2W2GRU7_9ACTN</name>
<keyword evidence="3" id="KW-1185">Reference proteome</keyword>
<dbReference type="GO" id="GO:0020037">
    <property type="term" value="F:heme binding"/>
    <property type="evidence" value="ECO:0007669"/>
    <property type="project" value="InterPro"/>
</dbReference>
<comment type="caution">
    <text evidence="2">The sequence shown here is derived from an EMBL/GenBank/DDBJ whole genome shotgun (WGS) entry which is preliminary data.</text>
</comment>
<sequence>MTVIEGYTYGSAASSPVTLDDLKDLRASVLFGPEDEAALRLAGDVLESQVEDVLDVWYGFVGANPHLLASFSTPEGQPVDQYLARVRARFGQWILDTCRRPYDQSWLDYQHEIGLRHTTAKKNHTDSANAPSYVALRHVIGLIYPITATIRPFLERKGHSAEQVEAMFQAWFKSVVLQVALWARAYGDGKEW</sequence>
<feature type="domain" description="Globin-sensor" evidence="1">
    <location>
        <begin position="20"/>
        <end position="190"/>
    </location>
</feature>
<dbReference type="SUPFAM" id="SSF46458">
    <property type="entry name" value="Globin-like"/>
    <property type="match status" value="1"/>
</dbReference>
<dbReference type="Proteomes" id="UP000248544">
    <property type="component" value="Unassembled WGS sequence"/>
</dbReference>
<organism evidence="2 3">
    <name type="scientific">Spongiactinospora gelatinilytica</name>
    <dbReference type="NCBI Taxonomy" id="2666298"/>
    <lineage>
        <taxon>Bacteria</taxon>
        <taxon>Bacillati</taxon>
        <taxon>Actinomycetota</taxon>
        <taxon>Actinomycetes</taxon>
        <taxon>Streptosporangiales</taxon>
        <taxon>Streptosporangiaceae</taxon>
        <taxon>Spongiactinospora</taxon>
    </lineage>
</organism>
<protein>
    <submittedName>
        <fullName evidence="2">Protogloblin ApPgb</fullName>
    </submittedName>
</protein>
<dbReference type="RefSeq" id="WP_111166927.1">
    <property type="nucleotide sequence ID" value="NZ_POUA01000057.1"/>
</dbReference>
<dbReference type="CDD" id="cd12124">
    <property type="entry name" value="Pgbs"/>
    <property type="match status" value="1"/>
</dbReference>
<dbReference type="GO" id="GO:0019825">
    <property type="term" value="F:oxygen binding"/>
    <property type="evidence" value="ECO:0007669"/>
    <property type="project" value="InterPro"/>
</dbReference>
<dbReference type="Pfam" id="PF11563">
    <property type="entry name" value="Protoglobin"/>
    <property type="match status" value="1"/>
</dbReference>
<dbReference type="AlphaFoldDB" id="A0A2W2GRU7"/>
<dbReference type="InterPro" id="IPR044398">
    <property type="entry name" value="Globin-sensor_dom"/>
</dbReference>
<dbReference type="InterPro" id="IPR009050">
    <property type="entry name" value="Globin-like_sf"/>
</dbReference>
<reference evidence="2 3" key="1">
    <citation type="submission" date="2018-01" db="EMBL/GenBank/DDBJ databases">
        <title>Draft genome sequence of Sphaerisporangium sp. 7K107.</title>
        <authorList>
            <person name="Sahin N."/>
            <person name="Saygin H."/>
            <person name="Ay H."/>
        </authorList>
    </citation>
    <scope>NUCLEOTIDE SEQUENCE [LARGE SCALE GENOMIC DNA]</scope>
    <source>
        <strain evidence="2 3">7K107</strain>
    </source>
</reference>
<evidence type="ECO:0000313" key="2">
    <source>
        <dbReference type="EMBL" id="PZG50602.1"/>
    </source>
</evidence>
<dbReference type="InterPro" id="IPR012102">
    <property type="entry name" value="Protoglobin"/>
</dbReference>